<dbReference type="OrthoDB" id="435368at2"/>
<gene>
    <name evidence="2" type="ORF">FKZ61_11375</name>
</gene>
<feature type="transmembrane region" description="Helical" evidence="1">
    <location>
        <begin position="337"/>
        <end position="354"/>
    </location>
</feature>
<reference evidence="2 3" key="1">
    <citation type="submission" date="2019-06" db="EMBL/GenBank/DDBJ databases">
        <title>Genome sequence of Litorilinea aerophila BAA-2444.</title>
        <authorList>
            <person name="Maclea K.S."/>
            <person name="Maurais E.G."/>
            <person name="Iannazzi L.C."/>
        </authorList>
    </citation>
    <scope>NUCLEOTIDE SEQUENCE [LARGE SCALE GENOMIC DNA]</scope>
    <source>
        <strain evidence="2 3">ATCC BAA-2444</strain>
    </source>
</reference>
<dbReference type="Proteomes" id="UP000317371">
    <property type="component" value="Unassembled WGS sequence"/>
</dbReference>
<sequence length="670" mass="73150">MALGLALGALGLFRLLPLILAHGVLLAAGLALWQRGRPATASSMGRKRPFSWPFLLLGALAVGSGFQLFLWSVRQPIYDYDSLAYHLPTIANWIQHGRLVLLDQFAHEQIGRYPYNWELLSALLLLCLGDDLLVALPNLLAWMLLGVAIYACARELDARPSHSLTAALVVLSMPLLLASVNRIQVDLPLAAFFTVGLYWLLTRNEGDRRLAGSGLLMAIGLMAGIKMSGLAYGGLLALPWAVAHLSRLPGISLRPWLRQDLLAGVLSVGTGAFWYVRNYLDLGNPLAYLAVSVGNMEILPGNPRFTARTARTTLAHLFDLGNASHWQIWLEQLRQQMGLPFMLLGGLVLAYGMWRLAKRGTKLLTALGQPGSRPHRPALFWQGSTVTSAGDEQSGPAWRTMAVAALVLGASLLYWYTPYSADNGQNGWQITPWLGDAMRYGFVAAALVAVLAAAVASRLSLPDWVGLVVAAWALTQTMLRLAWYSLPLWTGLALLLILGYHRPGWLLPRGDSGPTGGIAGWARSVVVWMVGGMLLAGLGPGLSFLAAQRAQHRAALYGPAYVYLSQAHLDGSVAYLWSHRAYLFYGDRFQQKVVYVPATDGESREDWIQRLEALGVQVVAVGPLRPAWQDRPELAWLAQSPEVFRPLVGADPAQEVVLWQLANSSMSRSP</sequence>
<comment type="caution">
    <text evidence="2">The sequence shown here is derived from an EMBL/GenBank/DDBJ whole genome shotgun (WGS) entry which is preliminary data.</text>
</comment>
<feature type="transmembrane region" description="Helical" evidence="1">
    <location>
        <begin position="481"/>
        <end position="501"/>
    </location>
</feature>
<feature type="transmembrane region" description="Helical" evidence="1">
    <location>
        <begin position="54"/>
        <end position="73"/>
    </location>
</feature>
<name>A0A540VHU2_9CHLR</name>
<organism evidence="2 3">
    <name type="scientific">Litorilinea aerophila</name>
    <dbReference type="NCBI Taxonomy" id="1204385"/>
    <lineage>
        <taxon>Bacteria</taxon>
        <taxon>Bacillati</taxon>
        <taxon>Chloroflexota</taxon>
        <taxon>Caldilineae</taxon>
        <taxon>Caldilineales</taxon>
        <taxon>Caldilineaceae</taxon>
        <taxon>Litorilinea</taxon>
    </lineage>
</organism>
<dbReference type="InParanoid" id="A0A540VHU2"/>
<dbReference type="EMBL" id="VIGC01000012">
    <property type="protein sequence ID" value="TQE95713.1"/>
    <property type="molecule type" value="Genomic_DNA"/>
</dbReference>
<feature type="transmembrane region" description="Helical" evidence="1">
    <location>
        <begin position="397"/>
        <end position="417"/>
    </location>
</feature>
<protein>
    <recommendedName>
        <fullName evidence="4">Glycosyltransferase RgtA/B/C/D-like domain-containing protein</fullName>
    </recommendedName>
</protein>
<dbReference type="RefSeq" id="WP_141610248.1">
    <property type="nucleotide sequence ID" value="NZ_VIGC02000012.1"/>
</dbReference>
<keyword evidence="1" id="KW-0472">Membrane</keyword>
<feature type="transmembrane region" description="Helical" evidence="1">
    <location>
        <begin position="160"/>
        <end position="177"/>
    </location>
</feature>
<evidence type="ECO:0008006" key="4">
    <source>
        <dbReference type="Google" id="ProtNLM"/>
    </source>
</evidence>
<feature type="transmembrane region" description="Helical" evidence="1">
    <location>
        <begin position="183"/>
        <end position="201"/>
    </location>
</feature>
<feature type="transmembrane region" description="Helical" evidence="1">
    <location>
        <begin position="437"/>
        <end position="461"/>
    </location>
</feature>
<keyword evidence="3" id="KW-1185">Reference proteome</keyword>
<feature type="transmembrane region" description="Helical" evidence="1">
    <location>
        <begin position="208"/>
        <end position="225"/>
    </location>
</feature>
<feature type="transmembrane region" description="Helical" evidence="1">
    <location>
        <begin position="521"/>
        <end position="547"/>
    </location>
</feature>
<proteinExistence type="predicted"/>
<keyword evidence="1" id="KW-0812">Transmembrane</keyword>
<accession>A0A540VHU2</accession>
<evidence type="ECO:0000256" key="1">
    <source>
        <dbReference type="SAM" id="Phobius"/>
    </source>
</evidence>
<evidence type="ECO:0000313" key="3">
    <source>
        <dbReference type="Proteomes" id="UP000317371"/>
    </source>
</evidence>
<keyword evidence="1" id="KW-1133">Transmembrane helix</keyword>
<evidence type="ECO:0000313" key="2">
    <source>
        <dbReference type="EMBL" id="TQE95713.1"/>
    </source>
</evidence>
<feature type="transmembrane region" description="Helical" evidence="1">
    <location>
        <begin position="12"/>
        <end position="33"/>
    </location>
</feature>
<feature type="transmembrane region" description="Helical" evidence="1">
    <location>
        <begin position="132"/>
        <end position="153"/>
    </location>
</feature>
<dbReference type="AlphaFoldDB" id="A0A540VHU2"/>